<comment type="similarity">
    <text evidence="1">Belongs to the ABC transporter superfamily.</text>
</comment>
<evidence type="ECO:0000256" key="3">
    <source>
        <dbReference type="ARBA" id="ARBA00022840"/>
    </source>
</evidence>
<dbReference type="PROSITE" id="PS50893">
    <property type="entry name" value="ABC_TRANSPORTER_2"/>
    <property type="match status" value="1"/>
</dbReference>
<dbReference type="PANTHER" id="PTHR43038:SF3">
    <property type="entry name" value="ABC TRANSPORTER G FAMILY MEMBER 20 ISOFORM X1"/>
    <property type="match status" value="1"/>
</dbReference>
<dbReference type="InterPro" id="IPR003439">
    <property type="entry name" value="ABC_transporter-like_ATP-bd"/>
</dbReference>
<dbReference type="GO" id="GO:0016887">
    <property type="term" value="F:ATP hydrolysis activity"/>
    <property type="evidence" value="ECO:0007669"/>
    <property type="project" value="InterPro"/>
</dbReference>
<evidence type="ECO:0000313" key="7">
    <source>
        <dbReference type="Proteomes" id="UP000521227"/>
    </source>
</evidence>
<dbReference type="GO" id="GO:0005524">
    <property type="term" value="F:ATP binding"/>
    <property type="evidence" value="ECO:0007669"/>
    <property type="project" value="UniProtKB-KW"/>
</dbReference>
<proteinExistence type="inferred from homology"/>
<dbReference type="Proteomes" id="UP000521227">
    <property type="component" value="Unassembled WGS sequence"/>
</dbReference>
<gene>
    <name evidence="6" type="ORF">HNQ36_004872</name>
</gene>
<evidence type="ECO:0000256" key="2">
    <source>
        <dbReference type="ARBA" id="ARBA00022741"/>
    </source>
</evidence>
<dbReference type="CDD" id="cd03230">
    <property type="entry name" value="ABC_DR_subfamily_A"/>
    <property type="match status" value="1"/>
</dbReference>
<name>A0A840NB09_9BRAD</name>
<organism evidence="6 7">
    <name type="scientific">Afipia massiliensis</name>
    <dbReference type="NCBI Taxonomy" id="211460"/>
    <lineage>
        <taxon>Bacteria</taxon>
        <taxon>Pseudomonadati</taxon>
        <taxon>Pseudomonadota</taxon>
        <taxon>Alphaproteobacteria</taxon>
        <taxon>Hyphomicrobiales</taxon>
        <taxon>Nitrobacteraceae</taxon>
        <taxon>Afipia</taxon>
    </lineage>
</organism>
<accession>A0A840NB09</accession>
<dbReference type="EMBL" id="JACHIJ010000009">
    <property type="protein sequence ID" value="MBB5054861.1"/>
    <property type="molecule type" value="Genomic_DNA"/>
</dbReference>
<evidence type="ECO:0000313" key="6">
    <source>
        <dbReference type="EMBL" id="MBB5054861.1"/>
    </source>
</evidence>
<keyword evidence="2" id="KW-0547">Nucleotide-binding</keyword>
<dbReference type="InterPro" id="IPR027417">
    <property type="entry name" value="P-loop_NTPase"/>
</dbReference>
<dbReference type="InterPro" id="IPR017871">
    <property type="entry name" value="ABC_transporter-like_CS"/>
</dbReference>
<dbReference type="SUPFAM" id="SSF52540">
    <property type="entry name" value="P-loop containing nucleoside triphosphate hydrolases"/>
    <property type="match status" value="1"/>
</dbReference>
<dbReference type="PROSITE" id="PS00211">
    <property type="entry name" value="ABC_TRANSPORTER_1"/>
    <property type="match status" value="1"/>
</dbReference>
<reference evidence="6 7" key="1">
    <citation type="submission" date="2020-08" db="EMBL/GenBank/DDBJ databases">
        <title>Genomic Encyclopedia of Type Strains, Phase IV (KMG-IV): sequencing the most valuable type-strain genomes for metagenomic binning, comparative biology and taxonomic classification.</title>
        <authorList>
            <person name="Goeker M."/>
        </authorList>
    </citation>
    <scope>NUCLEOTIDE SEQUENCE [LARGE SCALE GENOMIC DNA]</scope>
    <source>
        <strain evidence="6 7">DSM 17498</strain>
    </source>
</reference>
<sequence>MSRDIAQSDIAIEVNGLSKSFNGREVVHDLSMQVKRGSIYGFLGPNGSGKTTTIRMLCGLLTPDSGEGTCLGYDIRREADKIKRHVGYMTQRFSLYQDLSVRENLEFVARLYGVSDPRGAAREMIKRIGLSGREEQLAGELSGGWKQRLALGACTLPSPQLLLLDEPTAGVDPKARREFWNEIHALAAEGLTVLVSTHYMDEAERCHEIAYIAYGNLLVHGTVEEVIANSALTTYTVTGEGLNKLTADLTDRPGIDMVAPFGTSLHVSGRDAAALEDAVAPYKSSGDTLWQKSEPSLEDVFIELMGRAKDNFQ</sequence>
<dbReference type="AlphaFoldDB" id="A0A840NB09"/>
<evidence type="ECO:0000259" key="5">
    <source>
        <dbReference type="PROSITE" id="PS50893"/>
    </source>
</evidence>
<keyword evidence="3 6" id="KW-0067">ATP-binding</keyword>
<comment type="caution">
    <text evidence="6">The sequence shown here is derived from an EMBL/GenBank/DDBJ whole genome shotgun (WGS) entry which is preliminary data.</text>
</comment>
<dbReference type="Gene3D" id="3.40.50.300">
    <property type="entry name" value="P-loop containing nucleotide triphosphate hydrolases"/>
    <property type="match status" value="1"/>
</dbReference>
<dbReference type="SMART" id="SM00382">
    <property type="entry name" value="AAA"/>
    <property type="match status" value="1"/>
</dbReference>
<dbReference type="RefSeq" id="WP_184089839.1">
    <property type="nucleotide sequence ID" value="NZ_JACHIJ010000009.1"/>
</dbReference>
<dbReference type="PANTHER" id="PTHR43038">
    <property type="entry name" value="ATP-BINDING CASSETTE, SUB-FAMILY H, MEMBER 1"/>
    <property type="match status" value="1"/>
</dbReference>
<evidence type="ECO:0000256" key="4">
    <source>
        <dbReference type="ARBA" id="ARBA00024722"/>
    </source>
</evidence>
<dbReference type="InterPro" id="IPR003593">
    <property type="entry name" value="AAA+_ATPase"/>
</dbReference>
<evidence type="ECO:0000256" key="1">
    <source>
        <dbReference type="ARBA" id="ARBA00005417"/>
    </source>
</evidence>
<comment type="function">
    <text evidence="4">Involved in beta-(1--&gt;2)glucan export. Transmembrane domains (TMD) form a pore in the inner membrane and the ATP-binding domain (NBD) is responsible for energy generation.</text>
</comment>
<dbReference type="Pfam" id="PF00005">
    <property type="entry name" value="ABC_tran"/>
    <property type="match status" value="1"/>
</dbReference>
<protein>
    <submittedName>
        <fullName evidence="6">ABC-2 type transport system ATP-binding protein</fullName>
    </submittedName>
</protein>
<feature type="domain" description="ABC transporter" evidence="5">
    <location>
        <begin position="12"/>
        <end position="239"/>
    </location>
</feature>